<evidence type="ECO:0000313" key="3">
    <source>
        <dbReference type="Proteomes" id="UP000720189"/>
    </source>
</evidence>
<dbReference type="InterPro" id="IPR051052">
    <property type="entry name" value="Diverse_substrate_MTase"/>
</dbReference>
<reference evidence="2" key="1">
    <citation type="journal article" date="2021" name="Nat. Commun.">
        <title>Genetic determinants of endophytism in the Arabidopsis root mycobiome.</title>
        <authorList>
            <person name="Mesny F."/>
            <person name="Miyauchi S."/>
            <person name="Thiergart T."/>
            <person name="Pickel B."/>
            <person name="Atanasova L."/>
            <person name="Karlsson M."/>
            <person name="Huettel B."/>
            <person name="Barry K.W."/>
            <person name="Haridas S."/>
            <person name="Chen C."/>
            <person name="Bauer D."/>
            <person name="Andreopoulos W."/>
            <person name="Pangilinan J."/>
            <person name="LaButti K."/>
            <person name="Riley R."/>
            <person name="Lipzen A."/>
            <person name="Clum A."/>
            <person name="Drula E."/>
            <person name="Henrissat B."/>
            <person name="Kohler A."/>
            <person name="Grigoriev I.V."/>
            <person name="Martin F.M."/>
            <person name="Hacquard S."/>
        </authorList>
    </citation>
    <scope>NUCLEOTIDE SEQUENCE</scope>
    <source>
        <strain evidence="2">MPI-CAGE-AT-0023</strain>
    </source>
</reference>
<dbReference type="InterPro" id="IPR029063">
    <property type="entry name" value="SAM-dependent_MTases_sf"/>
</dbReference>
<dbReference type="EMBL" id="JAGMUX010000007">
    <property type="protein sequence ID" value="KAH7254314.1"/>
    <property type="molecule type" value="Genomic_DNA"/>
</dbReference>
<sequence>MASKMLEPRDVTFRNYTTDQASDYVAGRLGYTDALIDFILNYHRSTNGETGCVLDVGCGPGTATQKLAPHFDVAYGVDPGESMIRTATALGGKTRTGAPILYKLSTAEDIDKIDSVPHSSVDMITAATASPGPLVRYAEILGGSSQSVEARRNYRDMDSSFNNNTKLQSIFDEFLGSLAPYSAAGTHLTQSGYVDLPMPWDDPGTSALYHHESSARHVLTAEDGFIPDPGRKENILGRAGEPLDKQLQRIERLVGTFGSVNRWQKENPMLVGTEEDHVRILMYKVRKVIEESGEPIDLTALAAKMAVALILIKRK</sequence>
<dbReference type="CDD" id="cd02440">
    <property type="entry name" value="AdoMet_MTases"/>
    <property type="match status" value="1"/>
</dbReference>
<evidence type="ECO:0000259" key="1">
    <source>
        <dbReference type="Pfam" id="PF13649"/>
    </source>
</evidence>
<dbReference type="Pfam" id="PF13649">
    <property type="entry name" value="Methyltransf_25"/>
    <property type="match status" value="1"/>
</dbReference>
<organism evidence="2 3">
    <name type="scientific">Fusarium redolens</name>
    <dbReference type="NCBI Taxonomy" id="48865"/>
    <lineage>
        <taxon>Eukaryota</taxon>
        <taxon>Fungi</taxon>
        <taxon>Dikarya</taxon>
        <taxon>Ascomycota</taxon>
        <taxon>Pezizomycotina</taxon>
        <taxon>Sordariomycetes</taxon>
        <taxon>Hypocreomycetidae</taxon>
        <taxon>Hypocreales</taxon>
        <taxon>Nectriaceae</taxon>
        <taxon>Fusarium</taxon>
        <taxon>Fusarium redolens species complex</taxon>
    </lineage>
</organism>
<comment type="caution">
    <text evidence="2">The sequence shown here is derived from an EMBL/GenBank/DDBJ whole genome shotgun (WGS) entry which is preliminary data.</text>
</comment>
<proteinExistence type="predicted"/>
<dbReference type="InterPro" id="IPR041698">
    <property type="entry name" value="Methyltransf_25"/>
</dbReference>
<accession>A0A9P9HAS6</accession>
<dbReference type="OrthoDB" id="10027013at2759"/>
<protein>
    <recommendedName>
        <fullName evidence="1">Methyltransferase domain-containing protein</fullName>
    </recommendedName>
</protein>
<evidence type="ECO:0000313" key="2">
    <source>
        <dbReference type="EMBL" id="KAH7254314.1"/>
    </source>
</evidence>
<dbReference type="Gene3D" id="3.40.50.150">
    <property type="entry name" value="Vaccinia Virus protein VP39"/>
    <property type="match status" value="1"/>
</dbReference>
<keyword evidence="3" id="KW-1185">Reference proteome</keyword>
<dbReference type="Proteomes" id="UP000720189">
    <property type="component" value="Unassembled WGS sequence"/>
</dbReference>
<gene>
    <name evidence="2" type="ORF">BKA55DRAFT_593880</name>
</gene>
<dbReference type="SUPFAM" id="SSF53335">
    <property type="entry name" value="S-adenosyl-L-methionine-dependent methyltransferases"/>
    <property type="match status" value="1"/>
</dbReference>
<feature type="domain" description="Methyltransferase" evidence="1">
    <location>
        <begin position="53"/>
        <end position="127"/>
    </location>
</feature>
<dbReference type="PANTHER" id="PTHR44942">
    <property type="entry name" value="METHYLTRANSF_11 DOMAIN-CONTAINING PROTEIN"/>
    <property type="match status" value="1"/>
</dbReference>
<dbReference type="AlphaFoldDB" id="A0A9P9HAS6"/>
<dbReference type="RefSeq" id="XP_046050561.1">
    <property type="nucleotide sequence ID" value="XM_046195601.1"/>
</dbReference>
<dbReference type="GeneID" id="70225555"/>
<dbReference type="PANTHER" id="PTHR44942:SF10">
    <property type="entry name" value="METHYLTRANSFERASE TYPE 11 DOMAIN-CONTAINING PROTEIN"/>
    <property type="match status" value="1"/>
</dbReference>
<name>A0A9P9HAS6_FUSRE</name>